<comment type="caution">
    <text evidence="6">The sequence shown here is derived from an EMBL/GenBank/DDBJ whole genome shotgun (WGS) entry which is preliminary data.</text>
</comment>
<accession>A0A5M3WMN0</accession>
<keyword evidence="3" id="KW-0804">Transcription</keyword>
<feature type="DNA-binding region" description="H-T-H motif" evidence="4">
    <location>
        <begin position="37"/>
        <end position="56"/>
    </location>
</feature>
<dbReference type="PANTHER" id="PTHR30055:SF234">
    <property type="entry name" value="HTH-TYPE TRANSCRIPTIONAL REGULATOR BETI"/>
    <property type="match status" value="1"/>
</dbReference>
<dbReference type="AlphaFoldDB" id="A0A5M3WMN0"/>
<protein>
    <submittedName>
        <fullName evidence="6">TetR family transcriptional regulator</fullName>
    </submittedName>
</protein>
<dbReference type="PROSITE" id="PS50977">
    <property type="entry name" value="HTH_TETR_2"/>
    <property type="match status" value="1"/>
</dbReference>
<dbReference type="Gene3D" id="1.10.357.10">
    <property type="entry name" value="Tetracycline Repressor, domain 2"/>
    <property type="match status" value="1"/>
</dbReference>
<reference evidence="6 7" key="1">
    <citation type="submission" date="2019-10" db="EMBL/GenBank/DDBJ databases">
        <title>Whole genome shotgun sequence of Acrocarpospora macrocephala NBRC 16266.</title>
        <authorList>
            <person name="Ichikawa N."/>
            <person name="Kimura A."/>
            <person name="Kitahashi Y."/>
            <person name="Komaki H."/>
            <person name="Oguchi A."/>
        </authorList>
    </citation>
    <scope>NUCLEOTIDE SEQUENCE [LARGE SCALE GENOMIC DNA]</scope>
    <source>
        <strain evidence="6 7">NBRC 16266</strain>
    </source>
</reference>
<evidence type="ECO:0000256" key="3">
    <source>
        <dbReference type="ARBA" id="ARBA00023163"/>
    </source>
</evidence>
<dbReference type="InterPro" id="IPR001647">
    <property type="entry name" value="HTH_TetR"/>
</dbReference>
<evidence type="ECO:0000256" key="2">
    <source>
        <dbReference type="ARBA" id="ARBA00023125"/>
    </source>
</evidence>
<dbReference type="SUPFAM" id="SSF46689">
    <property type="entry name" value="Homeodomain-like"/>
    <property type="match status" value="1"/>
</dbReference>
<dbReference type="PRINTS" id="PR00455">
    <property type="entry name" value="HTHTETR"/>
</dbReference>
<evidence type="ECO:0000256" key="4">
    <source>
        <dbReference type="PROSITE-ProRule" id="PRU00335"/>
    </source>
</evidence>
<dbReference type="RefSeq" id="WP_155355970.1">
    <property type="nucleotide sequence ID" value="NZ_BAAAHL010000010.1"/>
</dbReference>
<feature type="domain" description="HTH tetR-type" evidence="5">
    <location>
        <begin position="14"/>
        <end position="74"/>
    </location>
</feature>
<dbReference type="InterPro" id="IPR009057">
    <property type="entry name" value="Homeodomain-like_sf"/>
</dbReference>
<dbReference type="GO" id="GO:0003700">
    <property type="term" value="F:DNA-binding transcription factor activity"/>
    <property type="evidence" value="ECO:0007669"/>
    <property type="project" value="TreeGrafter"/>
</dbReference>
<sequence>MTEHKPSRRQIQAAATRAEIISAARRLFAGQGYVATPISEIAKEAGVAVQTVYKVFGTKDAILLALLDVFEAEAREISSVFDFAAPADPAEQLRLVAAYHRALFDRGQDILDVFRAAAHGELAALWEEGGRRRRQAQAPLAEGWRDRLPEGLSPARAADILWALTSPEVYTLLVVESGWSGDAYQEWLAATLTRQLLGSP</sequence>
<dbReference type="EMBL" id="BLAE01000022">
    <property type="protein sequence ID" value="GES10535.1"/>
    <property type="molecule type" value="Genomic_DNA"/>
</dbReference>
<evidence type="ECO:0000259" key="5">
    <source>
        <dbReference type="PROSITE" id="PS50977"/>
    </source>
</evidence>
<evidence type="ECO:0000313" key="7">
    <source>
        <dbReference type="Proteomes" id="UP000331127"/>
    </source>
</evidence>
<evidence type="ECO:0000313" key="6">
    <source>
        <dbReference type="EMBL" id="GES10535.1"/>
    </source>
</evidence>
<dbReference type="GO" id="GO:0000976">
    <property type="term" value="F:transcription cis-regulatory region binding"/>
    <property type="evidence" value="ECO:0007669"/>
    <property type="project" value="TreeGrafter"/>
</dbReference>
<keyword evidence="2 4" id="KW-0238">DNA-binding</keyword>
<dbReference type="InterPro" id="IPR050109">
    <property type="entry name" value="HTH-type_TetR-like_transc_reg"/>
</dbReference>
<proteinExistence type="predicted"/>
<keyword evidence="7" id="KW-1185">Reference proteome</keyword>
<dbReference type="Proteomes" id="UP000331127">
    <property type="component" value="Unassembled WGS sequence"/>
</dbReference>
<organism evidence="6 7">
    <name type="scientific">Acrocarpospora macrocephala</name>
    <dbReference type="NCBI Taxonomy" id="150177"/>
    <lineage>
        <taxon>Bacteria</taxon>
        <taxon>Bacillati</taxon>
        <taxon>Actinomycetota</taxon>
        <taxon>Actinomycetes</taxon>
        <taxon>Streptosporangiales</taxon>
        <taxon>Streptosporangiaceae</taxon>
        <taxon>Acrocarpospora</taxon>
    </lineage>
</organism>
<dbReference type="Pfam" id="PF00440">
    <property type="entry name" value="TetR_N"/>
    <property type="match status" value="1"/>
</dbReference>
<keyword evidence="1" id="KW-0805">Transcription regulation</keyword>
<gene>
    <name evidence="6" type="ORF">Amac_041320</name>
</gene>
<evidence type="ECO:0000256" key="1">
    <source>
        <dbReference type="ARBA" id="ARBA00023015"/>
    </source>
</evidence>
<dbReference type="OrthoDB" id="4823039at2"/>
<name>A0A5M3WMN0_9ACTN</name>
<dbReference type="PANTHER" id="PTHR30055">
    <property type="entry name" value="HTH-TYPE TRANSCRIPTIONAL REGULATOR RUTR"/>
    <property type="match status" value="1"/>
</dbReference>